<feature type="domain" description="Fibrillar collagen NC1" evidence="4">
    <location>
        <begin position="1"/>
        <end position="107"/>
    </location>
</feature>
<evidence type="ECO:0000256" key="2">
    <source>
        <dbReference type="ARBA" id="ARBA00022525"/>
    </source>
</evidence>
<evidence type="ECO:0000313" key="6">
    <source>
        <dbReference type="Proteomes" id="UP000264820"/>
    </source>
</evidence>
<evidence type="ECO:0000256" key="3">
    <source>
        <dbReference type="ARBA" id="ARBA00023119"/>
    </source>
</evidence>
<keyword evidence="6" id="KW-1185">Reference proteome</keyword>
<dbReference type="Ensembl" id="ENSHCOT00000027804.1">
    <property type="protein sequence ID" value="ENSHCOP00000014740.1"/>
    <property type="gene ID" value="ENSHCOG00000018192.1"/>
</dbReference>
<reference evidence="5" key="2">
    <citation type="submission" date="2025-09" db="UniProtKB">
        <authorList>
            <consortium name="Ensembl"/>
        </authorList>
    </citation>
    <scope>IDENTIFICATION</scope>
</reference>
<evidence type="ECO:0000313" key="5">
    <source>
        <dbReference type="Ensembl" id="ENSHCOP00000014740.1"/>
    </source>
</evidence>
<dbReference type="OMA" id="NIYPENK"/>
<reference evidence="5" key="1">
    <citation type="submission" date="2025-08" db="UniProtKB">
        <authorList>
            <consortium name="Ensembl"/>
        </authorList>
    </citation>
    <scope>IDENTIFICATION</scope>
</reference>
<keyword evidence="2" id="KW-0964">Secreted</keyword>
<dbReference type="AlphaFoldDB" id="A0A3Q3DKW4"/>
<dbReference type="SMART" id="SM00038">
    <property type="entry name" value="COLFI"/>
    <property type="match status" value="1"/>
</dbReference>
<dbReference type="InterPro" id="IPR000885">
    <property type="entry name" value="Fib_collagen_C"/>
</dbReference>
<protein>
    <recommendedName>
        <fullName evidence="4">Fibrillar collagen NC1 domain-containing protein</fullName>
    </recommendedName>
</protein>
<evidence type="ECO:0000256" key="1">
    <source>
        <dbReference type="ARBA" id="ARBA00004613"/>
    </source>
</evidence>
<dbReference type="GO" id="GO:0005576">
    <property type="term" value="C:extracellular region"/>
    <property type="evidence" value="ECO:0007669"/>
    <property type="project" value="UniProtKB-SubCell"/>
</dbReference>
<dbReference type="PROSITE" id="PS51461">
    <property type="entry name" value="NC1_FIB"/>
    <property type="match status" value="1"/>
</dbReference>
<accession>A0A3Q3DKW4</accession>
<organism evidence="5 6">
    <name type="scientific">Hippocampus comes</name>
    <name type="common">Tiger tail seahorse</name>
    <dbReference type="NCBI Taxonomy" id="109280"/>
    <lineage>
        <taxon>Eukaryota</taxon>
        <taxon>Metazoa</taxon>
        <taxon>Chordata</taxon>
        <taxon>Craniata</taxon>
        <taxon>Vertebrata</taxon>
        <taxon>Euteleostomi</taxon>
        <taxon>Actinopterygii</taxon>
        <taxon>Neopterygii</taxon>
        <taxon>Teleostei</taxon>
        <taxon>Neoteleostei</taxon>
        <taxon>Acanthomorphata</taxon>
        <taxon>Syngnathiaria</taxon>
        <taxon>Syngnathiformes</taxon>
        <taxon>Syngnathoidei</taxon>
        <taxon>Syngnathidae</taxon>
        <taxon>Hippocampus</taxon>
    </lineage>
</organism>
<keyword evidence="3" id="KW-0176">Collagen</keyword>
<dbReference type="GeneTree" id="ENSGT00940000155639"/>
<sequence>VKLLQRLSKESHQSITYHCKNSVAYKDGKGTMKKALILKGANGQEDEKELHVLSLLFPQKSQGNWAKTVLEYRTQTPIRLPIADVAPMDIGKANQEFGLDIGPVCFS</sequence>
<dbReference type="Gene3D" id="2.60.120.1000">
    <property type="match status" value="1"/>
</dbReference>
<dbReference type="Pfam" id="PF01410">
    <property type="entry name" value="COLFI"/>
    <property type="match status" value="1"/>
</dbReference>
<name>A0A3Q3DKW4_HIPCM</name>
<dbReference type="Proteomes" id="UP000264820">
    <property type="component" value="Unplaced"/>
</dbReference>
<evidence type="ECO:0000259" key="4">
    <source>
        <dbReference type="PROSITE" id="PS51461"/>
    </source>
</evidence>
<dbReference type="GO" id="GO:0005201">
    <property type="term" value="F:extracellular matrix structural constituent"/>
    <property type="evidence" value="ECO:0007669"/>
    <property type="project" value="InterPro"/>
</dbReference>
<comment type="subcellular location">
    <subcellularLocation>
        <location evidence="1">Secreted</location>
    </subcellularLocation>
</comment>
<dbReference type="GO" id="GO:0005581">
    <property type="term" value="C:collagen trimer"/>
    <property type="evidence" value="ECO:0007669"/>
    <property type="project" value="UniProtKB-KW"/>
</dbReference>
<proteinExistence type="predicted"/>